<dbReference type="InterPro" id="IPR002156">
    <property type="entry name" value="RNaseH_domain"/>
</dbReference>
<evidence type="ECO:0000259" key="12">
    <source>
        <dbReference type="PROSITE" id="PS50879"/>
    </source>
</evidence>
<evidence type="ECO:0000256" key="8">
    <source>
        <dbReference type="ARBA" id="ARBA00022759"/>
    </source>
</evidence>
<evidence type="ECO:0000256" key="9">
    <source>
        <dbReference type="ARBA" id="ARBA00022801"/>
    </source>
</evidence>
<dbReference type="PANTHER" id="PTHR10642">
    <property type="entry name" value="RIBONUCLEASE H1"/>
    <property type="match status" value="1"/>
</dbReference>
<organism evidence="13 14">
    <name type="scientific">Lactiplantibacillus plajomi</name>
    <dbReference type="NCBI Taxonomy" id="1457217"/>
    <lineage>
        <taxon>Bacteria</taxon>
        <taxon>Bacillati</taxon>
        <taxon>Bacillota</taxon>
        <taxon>Bacilli</taxon>
        <taxon>Lactobacillales</taxon>
        <taxon>Lactobacillaceae</taxon>
        <taxon>Lactiplantibacillus</taxon>
    </lineage>
</organism>
<dbReference type="InterPro" id="IPR022892">
    <property type="entry name" value="RNaseHI"/>
</dbReference>
<evidence type="ECO:0000256" key="7">
    <source>
        <dbReference type="ARBA" id="ARBA00022723"/>
    </source>
</evidence>
<protein>
    <recommendedName>
        <fullName evidence="5">ribonuclease H</fullName>
        <ecNumber evidence="5">3.1.26.4</ecNumber>
    </recommendedName>
</protein>
<dbReference type="CDD" id="cd09278">
    <property type="entry name" value="RNase_HI_prokaryote_like"/>
    <property type="match status" value="1"/>
</dbReference>
<dbReference type="PANTHER" id="PTHR10642:SF26">
    <property type="entry name" value="RIBONUCLEASE H1"/>
    <property type="match status" value="1"/>
</dbReference>
<feature type="region of interest" description="Disordered" evidence="11">
    <location>
        <begin position="227"/>
        <end position="267"/>
    </location>
</feature>
<keyword evidence="14" id="KW-1185">Reference proteome</keyword>
<proteinExistence type="inferred from homology"/>
<comment type="subunit">
    <text evidence="4">Monomer.</text>
</comment>
<dbReference type="SUPFAM" id="SSF55658">
    <property type="entry name" value="L9 N-domain-like"/>
    <property type="match status" value="1"/>
</dbReference>
<evidence type="ECO:0000256" key="4">
    <source>
        <dbReference type="ARBA" id="ARBA00011245"/>
    </source>
</evidence>
<evidence type="ECO:0000256" key="10">
    <source>
        <dbReference type="ARBA" id="ARBA00022842"/>
    </source>
</evidence>
<evidence type="ECO:0000256" key="3">
    <source>
        <dbReference type="ARBA" id="ARBA00005300"/>
    </source>
</evidence>
<comment type="cofactor">
    <cofactor evidence="2">
        <name>Mg(2+)</name>
        <dbReference type="ChEBI" id="CHEBI:18420"/>
    </cofactor>
</comment>
<dbReference type="EMBL" id="JBHLUK010000010">
    <property type="protein sequence ID" value="MFC0422952.1"/>
    <property type="molecule type" value="Genomic_DNA"/>
</dbReference>
<dbReference type="EC" id="3.1.26.4" evidence="5"/>
<reference evidence="13 14" key="1">
    <citation type="submission" date="2024-09" db="EMBL/GenBank/DDBJ databases">
        <authorList>
            <person name="Sun Q."/>
            <person name="Mori K."/>
        </authorList>
    </citation>
    <scope>NUCLEOTIDE SEQUENCE [LARGE SCALE GENOMIC DNA]</scope>
    <source>
        <strain evidence="13 14">TBRC 4575</strain>
    </source>
</reference>
<evidence type="ECO:0000256" key="11">
    <source>
        <dbReference type="SAM" id="MobiDB-lite"/>
    </source>
</evidence>
<keyword evidence="9" id="KW-0378">Hydrolase</keyword>
<comment type="similarity">
    <text evidence="3">Belongs to the RNase H family.</text>
</comment>
<dbReference type="Pfam" id="PF01693">
    <property type="entry name" value="Cauli_VI"/>
    <property type="match status" value="1"/>
</dbReference>
<dbReference type="InterPro" id="IPR011320">
    <property type="entry name" value="RNase_H1_N"/>
</dbReference>
<dbReference type="InterPro" id="IPR036397">
    <property type="entry name" value="RNaseH_sf"/>
</dbReference>
<dbReference type="Gene3D" id="3.30.420.10">
    <property type="entry name" value="Ribonuclease H-like superfamily/Ribonuclease H"/>
    <property type="match status" value="1"/>
</dbReference>
<dbReference type="RefSeq" id="WP_137644707.1">
    <property type="nucleotide sequence ID" value="NZ_BAABRM010000012.1"/>
</dbReference>
<keyword evidence="7" id="KW-0479">Metal-binding</keyword>
<keyword evidence="6" id="KW-0540">Nuclease</keyword>
<dbReference type="InterPro" id="IPR012337">
    <property type="entry name" value="RNaseH-like_sf"/>
</dbReference>
<dbReference type="Proteomes" id="UP001589855">
    <property type="component" value="Unassembled WGS sequence"/>
</dbReference>
<dbReference type="InterPro" id="IPR009027">
    <property type="entry name" value="Ribosomal_bL9/RNase_H1_N"/>
</dbReference>
<feature type="domain" description="RNase H type-1" evidence="12">
    <location>
        <begin position="70"/>
        <end position="226"/>
    </location>
</feature>
<evidence type="ECO:0000256" key="5">
    <source>
        <dbReference type="ARBA" id="ARBA00012180"/>
    </source>
</evidence>
<dbReference type="SUPFAM" id="SSF53098">
    <property type="entry name" value="Ribonuclease H-like"/>
    <property type="match status" value="1"/>
</dbReference>
<evidence type="ECO:0000256" key="1">
    <source>
        <dbReference type="ARBA" id="ARBA00000077"/>
    </source>
</evidence>
<comment type="caution">
    <text evidence="13">The sequence shown here is derived from an EMBL/GenBank/DDBJ whole genome shotgun (WGS) entry which is preliminary data.</text>
</comment>
<dbReference type="Gene3D" id="3.40.970.10">
    <property type="entry name" value="Ribonuclease H1, N-terminal domain"/>
    <property type="match status" value="1"/>
</dbReference>
<gene>
    <name evidence="13" type="ORF">ACFFGS_02055</name>
</gene>
<evidence type="ECO:0000256" key="2">
    <source>
        <dbReference type="ARBA" id="ARBA00001946"/>
    </source>
</evidence>
<evidence type="ECO:0000256" key="6">
    <source>
        <dbReference type="ARBA" id="ARBA00022722"/>
    </source>
</evidence>
<keyword evidence="10" id="KW-0460">Magnesium</keyword>
<keyword evidence="8" id="KW-0255">Endonuclease</keyword>
<dbReference type="InterPro" id="IPR037056">
    <property type="entry name" value="RNase_H1_N_sf"/>
</dbReference>
<dbReference type="Pfam" id="PF00075">
    <property type="entry name" value="RNase_H"/>
    <property type="match status" value="1"/>
</dbReference>
<accession>A0ABV6K1G4</accession>
<name>A0ABV6K1G4_9LACO</name>
<evidence type="ECO:0000313" key="14">
    <source>
        <dbReference type="Proteomes" id="UP001589855"/>
    </source>
</evidence>
<dbReference type="InterPro" id="IPR050092">
    <property type="entry name" value="RNase_H"/>
</dbReference>
<dbReference type="PROSITE" id="PS50879">
    <property type="entry name" value="RNASE_H_1"/>
    <property type="match status" value="1"/>
</dbReference>
<sequence>MAQKYYAVRKGKQPGIYRTWAETQQQVSGFSQAQYKSFTTEAAAEAFMHATGAPKKTSTPQPARPALVPSKADITVYTDGGSRNTGNVAGGHVKQVDRAAWAYRIELPDQLVTDSGGEWGATNNRMEIMAFLNALKKLVALEQTNAQILFVLDSQYVLNAVTKGWLAGWKRRGWKRSAGPLVNAELWQAVDRVLPKFKHLHFNWTKGHATNQGNVFVDQLLNQTMDRMVPGQPAPTTTASKPVTVAPRSQPKPKTTPQPADPQVAEKSVAAIRQMLKDAGLNND</sequence>
<comment type="catalytic activity">
    <reaction evidence="1">
        <text>Endonucleolytic cleavage to 5'-phosphomonoester.</text>
        <dbReference type="EC" id="3.1.26.4"/>
    </reaction>
</comment>
<evidence type="ECO:0000313" key="13">
    <source>
        <dbReference type="EMBL" id="MFC0422952.1"/>
    </source>
</evidence>